<dbReference type="AlphaFoldDB" id="A0A8T8WQS1"/>
<dbReference type="InterPro" id="IPR018316">
    <property type="entry name" value="Tubulin/FtsZ_2-layer-sand-dom"/>
</dbReference>
<dbReference type="PRINTS" id="PR01161">
    <property type="entry name" value="TUBULIN"/>
</dbReference>
<proteinExistence type="inferred from homology"/>
<dbReference type="SUPFAM" id="SSF52490">
    <property type="entry name" value="Tubulin nucleotide-binding domain-like"/>
    <property type="match status" value="1"/>
</dbReference>
<dbReference type="GeneID" id="37180494"/>
<evidence type="ECO:0000256" key="4">
    <source>
        <dbReference type="ARBA" id="ARBA00023134"/>
    </source>
</evidence>
<dbReference type="InterPro" id="IPR037103">
    <property type="entry name" value="Tubulin/FtsZ-like_C"/>
</dbReference>
<protein>
    <submittedName>
        <fullName evidence="6">Tubulin nucleotide-binding domain-like protein</fullName>
    </submittedName>
</protein>
<dbReference type="InterPro" id="IPR036525">
    <property type="entry name" value="Tubulin/FtsZ_GTPase_sf"/>
</dbReference>
<dbReference type="Gene3D" id="3.40.50.1440">
    <property type="entry name" value="Tubulin/FtsZ, GTPase domain"/>
    <property type="match status" value="2"/>
</dbReference>
<dbReference type="Proteomes" id="UP000249497">
    <property type="component" value="Unassembled WGS sequence"/>
</dbReference>
<evidence type="ECO:0000259" key="5">
    <source>
        <dbReference type="Pfam" id="PF03953"/>
    </source>
</evidence>
<evidence type="ECO:0000256" key="1">
    <source>
        <dbReference type="ARBA" id="ARBA00009636"/>
    </source>
</evidence>
<dbReference type="PANTHER" id="PTHR11588">
    <property type="entry name" value="TUBULIN"/>
    <property type="match status" value="1"/>
</dbReference>
<dbReference type="SUPFAM" id="SSF55307">
    <property type="entry name" value="Tubulin C-terminal domain-like"/>
    <property type="match status" value="1"/>
</dbReference>
<evidence type="ECO:0000313" key="7">
    <source>
        <dbReference type="Proteomes" id="UP000249497"/>
    </source>
</evidence>
<dbReference type="Gene3D" id="3.30.1330.20">
    <property type="entry name" value="Tubulin/FtsZ, C-terminal domain"/>
    <property type="match status" value="1"/>
</dbReference>
<dbReference type="InterPro" id="IPR000217">
    <property type="entry name" value="Tubulin"/>
</dbReference>
<evidence type="ECO:0000256" key="3">
    <source>
        <dbReference type="ARBA" id="ARBA00022741"/>
    </source>
</evidence>
<feature type="domain" description="Tubulin/FtsZ 2-layer sandwich" evidence="5">
    <location>
        <begin position="165"/>
        <end position="256"/>
    </location>
</feature>
<dbReference type="RefSeq" id="XP_025524079.1">
    <property type="nucleotide sequence ID" value="XM_025676801.1"/>
</dbReference>
<comment type="similarity">
    <text evidence="1">Belongs to the tubulin family.</text>
</comment>
<name>A0A8T8WQS1_ASPJA</name>
<organism evidence="6 7">
    <name type="scientific">Aspergillus japonicus CBS 114.51</name>
    <dbReference type="NCBI Taxonomy" id="1448312"/>
    <lineage>
        <taxon>Eukaryota</taxon>
        <taxon>Fungi</taxon>
        <taxon>Dikarya</taxon>
        <taxon>Ascomycota</taxon>
        <taxon>Pezizomycotina</taxon>
        <taxon>Eurotiomycetes</taxon>
        <taxon>Eurotiomycetidae</taxon>
        <taxon>Eurotiales</taxon>
        <taxon>Aspergillaceae</taxon>
        <taxon>Aspergillus</taxon>
        <taxon>Aspergillus subgen. Circumdati</taxon>
    </lineage>
</organism>
<keyword evidence="4" id="KW-0342">GTP-binding</keyword>
<evidence type="ECO:0000313" key="6">
    <source>
        <dbReference type="EMBL" id="RAH78185.1"/>
    </source>
</evidence>
<dbReference type="EMBL" id="KZ824830">
    <property type="protein sequence ID" value="RAH78185.1"/>
    <property type="molecule type" value="Genomic_DNA"/>
</dbReference>
<dbReference type="InterPro" id="IPR008280">
    <property type="entry name" value="Tub_FtsZ_C"/>
</dbReference>
<accession>A0A8T8WQS1</accession>
<sequence length="261" mass="28693">MNVYLSEVGESKNLPWCVRANLEPATMDTIRYGPVGPLYTPNNFVFGQSETGNNWAKGTILKSEADACNCNQGSPNTQSRGGRTGAVMSSAKVSDAVAGPYNAIFSTKHWIKQADEACLHWLGYPTHHVLKYLLSAVMSRVSLCFHIPGELNFDLRKLANIPRMHSFRSVTFSDLTQQMLGSNDMIASCDLNRGRLLTCSASFRGRISIREIEDQMKHIQNSNAGTAICSVPPQSLRVPATLLGYSTAVQEILDRVVYAFA</sequence>
<dbReference type="GO" id="GO:0005874">
    <property type="term" value="C:microtubule"/>
    <property type="evidence" value="ECO:0007669"/>
    <property type="project" value="UniProtKB-KW"/>
</dbReference>
<keyword evidence="7" id="KW-1185">Reference proteome</keyword>
<dbReference type="GO" id="GO:0007017">
    <property type="term" value="P:microtubule-based process"/>
    <property type="evidence" value="ECO:0007669"/>
    <property type="project" value="InterPro"/>
</dbReference>
<reference evidence="6 7" key="1">
    <citation type="submission" date="2018-02" db="EMBL/GenBank/DDBJ databases">
        <title>The genomes of Aspergillus section Nigri reveals drivers in fungal speciation.</title>
        <authorList>
            <consortium name="DOE Joint Genome Institute"/>
            <person name="Vesth T.C."/>
            <person name="Nybo J."/>
            <person name="Theobald S."/>
            <person name="Brandl J."/>
            <person name="Frisvad J.C."/>
            <person name="Nielsen K.F."/>
            <person name="Lyhne E.K."/>
            <person name="Kogle M.E."/>
            <person name="Kuo A."/>
            <person name="Riley R."/>
            <person name="Clum A."/>
            <person name="Nolan M."/>
            <person name="Lipzen A."/>
            <person name="Salamov A."/>
            <person name="Henrissat B."/>
            <person name="Wiebenga A."/>
            <person name="De vries R.P."/>
            <person name="Grigoriev I.V."/>
            <person name="Mortensen U.H."/>
            <person name="Andersen M.R."/>
            <person name="Baker S.E."/>
        </authorList>
    </citation>
    <scope>NUCLEOTIDE SEQUENCE [LARGE SCALE GENOMIC DNA]</scope>
    <source>
        <strain evidence="6 7">CBS 114.51</strain>
    </source>
</reference>
<evidence type="ECO:0000256" key="2">
    <source>
        <dbReference type="ARBA" id="ARBA00022701"/>
    </source>
</evidence>
<gene>
    <name evidence="6" type="ORF">BO86DRAFT_450495</name>
</gene>
<keyword evidence="3" id="KW-0547">Nucleotide-binding</keyword>
<dbReference type="GO" id="GO:0005525">
    <property type="term" value="F:GTP binding"/>
    <property type="evidence" value="ECO:0007669"/>
    <property type="project" value="UniProtKB-KW"/>
</dbReference>
<keyword evidence="2" id="KW-0493">Microtubule</keyword>
<dbReference type="Pfam" id="PF03953">
    <property type="entry name" value="Tubulin_C"/>
    <property type="match status" value="1"/>
</dbReference>